<dbReference type="AlphaFoldDB" id="A0A8J2JVG5"/>
<evidence type="ECO:0000313" key="2">
    <source>
        <dbReference type="EMBL" id="CAG7709900.1"/>
    </source>
</evidence>
<reference evidence="2" key="1">
    <citation type="submission" date="2021-06" db="EMBL/GenBank/DDBJ databases">
        <authorList>
            <person name="Hodson N. C."/>
            <person name="Mongue J. A."/>
            <person name="Jaron S. K."/>
        </authorList>
    </citation>
    <scope>NUCLEOTIDE SEQUENCE</scope>
</reference>
<feature type="compositionally biased region" description="Low complexity" evidence="1">
    <location>
        <begin position="178"/>
        <end position="190"/>
    </location>
</feature>
<sequence length="203" mass="23196">MMFSDGNFLKIENKLKYHRIKYAVGCDKLKDGDLFFKNKRYAEAIKKYRKASDLLGSWSGLKKILHICESKMSAEENSTTDLGVLDDILVKAEESRQQEYGDACEKFRTGKLSECRTKIQTLIELDPNFRPVRLLKWELKLVEAGYVTLPGAIRNKEHFLNSLPFLPPTERWKLLVNSSSSGPSDSSSDGVMSKAEGNYKRLY</sequence>
<proteinExistence type="predicted"/>
<dbReference type="EMBL" id="CAJVCH010030716">
    <property type="protein sequence ID" value="CAG7709900.1"/>
    <property type="molecule type" value="Genomic_DNA"/>
</dbReference>
<evidence type="ECO:0000256" key="1">
    <source>
        <dbReference type="SAM" id="MobiDB-lite"/>
    </source>
</evidence>
<dbReference type="Proteomes" id="UP000708208">
    <property type="component" value="Unassembled WGS sequence"/>
</dbReference>
<name>A0A8J2JVG5_9HEXA</name>
<protein>
    <submittedName>
        <fullName evidence="2">Uncharacterized protein</fullName>
    </submittedName>
</protein>
<organism evidence="2 3">
    <name type="scientific">Allacma fusca</name>
    <dbReference type="NCBI Taxonomy" id="39272"/>
    <lineage>
        <taxon>Eukaryota</taxon>
        <taxon>Metazoa</taxon>
        <taxon>Ecdysozoa</taxon>
        <taxon>Arthropoda</taxon>
        <taxon>Hexapoda</taxon>
        <taxon>Collembola</taxon>
        <taxon>Symphypleona</taxon>
        <taxon>Sminthuridae</taxon>
        <taxon>Allacma</taxon>
    </lineage>
</organism>
<gene>
    <name evidence="2" type="ORF">AFUS01_LOCUS4884</name>
</gene>
<comment type="caution">
    <text evidence="2">The sequence shown here is derived from an EMBL/GenBank/DDBJ whole genome shotgun (WGS) entry which is preliminary data.</text>
</comment>
<evidence type="ECO:0000313" key="3">
    <source>
        <dbReference type="Proteomes" id="UP000708208"/>
    </source>
</evidence>
<feature type="region of interest" description="Disordered" evidence="1">
    <location>
        <begin position="177"/>
        <end position="203"/>
    </location>
</feature>
<keyword evidence="3" id="KW-1185">Reference proteome</keyword>
<accession>A0A8J2JVG5</accession>